<feature type="signal peptide" evidence="1">
    <location>
        <begin position="1"/>
        <end position="30"/>
    </location>
</feature>
<dbReference type="AlphaFoldDB" id="A0A702LLE8"/>
<comment type="caution">
    <text evidence="2">The sequence shown here is derived from an EMBL/GenBank/DDBJ whole genome shotgun (WGS) entry which is preliminary data.</text>
</comment>
<proteinExistence type="predicted"/>
<evidence type="ECO:0008006" key="3">
    <source>
        <dbReference type="Google" id="ProtNLM"/>
    </source>
</evidence>
<keyword evidence="1" id="KW-0732">Signal</keyword>
<reference evidence="2" key="2">
    <citation type="submission" date="2018-07" db="EMBL/GenBank/DDBJ databases">
        <authorList>
            <consortium name="NCBI Pathogen Detection Project"/>
        </authorList>
    </citation>
    <scope>NUCLEOTIDE SEQUENCE</scope>
    <source>
        <strain evidence="2">13-2002</strain>
    </source>
</reference>
<name>A0A702LLE8_SALET</name>
<evidence type="ECO:0000256" key="1">
    <source>
        <dbReference type="SAM" id="SignalP"/>
    </source>
</evidence>
<sequence>MRLNKNPVKGILTVGVFLATALTTTSAAQAPYQAWTHILLRADFVTPRCNLIVPPEVNLGVLSPGEKAHNPVDITISCPPGAANSVLYAQGANLVSGSNGERVSMVNAVSQPLADLWLKENGANIKLDKTQSFCDGKITRVCKLSPVTHVNQGTPPGEIYAMVNFSLVFP</sequence>
<reference evidence="2" key="1">
    <citation type="journal article" date="2018" name="Genome Biol.">
        <title>SKESA: strategic k-mer extension for scrupulous assemblies.</title>
        <authorList>
            <person name="Souvorov A."/>
            <person name="Agarwala R."/>
            <person name="Lipman D.J."/>
        </authorList>
    </citation>
    <scope>NUCLEOTIDE SEQUENCE</scope>
    <source>
        <strain evidence="2">13-2002</strain>
    </source>
</reference>
<accession>A0A702LLE8</accession>
<dbReference type="EMBL" id="DAAMJU010000034">
    <property type="protein sequence ID" value="HAC6958022.1"/>
    <property type="molecule type" value="Genomic_DNA"/>
</dbReference>
<organism evidence="2">
    <name type="scientific">Salmonella enterica I</name>
    <dbReference type="NCBI Taxonomy" id="59201"/>
    <lineage>
        <taxon>Bacteria</taxon>
        <taxon>Pseudomonadati</taxon>
        <taxon>Pseudomonadota</taxon>
        <taxon>Gammaproteobacteria</taxon>
        <taxon>Enterobacterales</taxon>
        <taxon>Enterobacteriaceae</taxon>
        <taxon>Salmonella</taxon>
    </lineage>
</organism>
<protein>
    <recommendedName>
        <fullName evidence="3">Fimbrial protein</fullName>
    </recommendedName>
</protein>
<evidence type="ECO:0000313" key="2">
    <source>
        <dbReference type="EMBL" id="HAC6958022.1"/>
    </source>
</evidence>
<feature type="chain" id="PRO_5028248602" description="Fimbrial protein" evidence="1">
    <location>
        <begin position="31"/>
        <end position="170"/>
    </location>
</feature>
<gene>
    <name evidence="2" type="ORF">G0D52_17060</name>
</gene>